<evidence type="ECO:0000313" key="9">
    <source>
        <dbReference type="Proteomes" id="UP000327118"/>
    </source>
</evidence>
<evidence type="ECO:0000256" key="7">
    <source>
        <dbReference type="SAM" id="Phobius"/>
    </source>
</evidence>
<dbReference type="AlphaFoldDB" id="A0A5N6YWX2"/>
<keyword evidence="3 7" id="KW-0812">Transmembrane</keyword>
<accession>A0A5N6YWX2</accession>
<evidence type="ECO:0000256" key="4">
    <source>
        <dbReference type="ARBA" id="ARBA00022989"/>
    </source>
</evidence>
<feature type="transmembrane region" description="Helical" evidence="7">
    <location>
        <begin position="425"/>
        <end position="451"/>
    </location>
</feature>
<dbReference type="GO" id="GO:0022857">
    <property type="term" value="F:transmembrane transporter activity"/>
    <property type="evidence" value="ECO:0007669"/>
    <property type="project" value="InterPro"/>
</dbReference>
<dbReference type="GO" id="GO:0016020">
    <property type="term" value="C:membrane"/>
    <property type="evidence" value="ECO:0007669"/>
    <property type="project" value="UniProtKB-SubCell"/>
</dbReference>
<feature type="region of interest" description="Disordered" evidence="6">
    <location>
        <begin position="1"/>
        <end position="25"/>
    </location>
</feature>
<comment type="subcellular location">
    <subcellularLocation>
        <location evidence="1">Membrane</location>
        <topology evidence="1">Multi-pass membrane protein</topology>
    </subcellularLocation>
</comment>
<feature type="transmembrane region" description="Helical" evidence="7">
    <location>
        <begin position="503"/>
        <end position="522"/>
    </location>
</feature>
<name>A0A5N6YWX2_9EURO</name>
<evidence type="ECO:0000256" key="1">
    <source>
        <dbReference type="ARBA" id="ARBA00004141"/>
    </source>
</evidence>
<evidence type="ECO:0000256" key="3">
    <source>
        <dbReference type="ARBA" id="ARBA00022692"/>
    </source>
</evidence>
<dbReference type="OrthoDB" id="3257095at2759"/>
<feature type="transmembrane region" description="Helical" evidence="7">
    <location>
        <begin position="189"/>
        <end position="208"/>
    </location>
</feature>
<gene>
    <name evidence="8" type="ORF">BDV28DRAFT_160057</name>
</gene>
<feature type="transmembrane region" description="Helical" evidence="7">
    <location>
        <begin position="258"/>
        <end position="278"/>
    </location>
</feature>
<dbReference type="Gene3D" id="1.20.1740.10">
    <property type="entry name" value="Amino acid/polyamine transporter I"/>
    <property type="match status" value="1"/>
</dbReference>
<proteinExistence type="predicted"/>
<keyword evidence="5 7" id="KW-0472">Membrane</keyword>
<dbReference type="InterPro" id="IPR002293">
    <property type="entry name" value="AA/rel_permease1"/>
</dbReference>
<feature type="transmembrane region" description="Helical" evidence="7">
    <location>
        <begin position="340"/>
        <end position="367"/>
    </location>
</feature>
<evidence type="ECO:0000256" key="6">
    <source>
        <dbReference type="SAM" id="MobiDB-lite"/>
    </source>
</evidence>
<keyword evidence="4 7" id="KW-1133">Transmembrane helix</keyword>
<feature type="transmembrane region" description="Helical" evidence="7">
    <location>
        <begin position="299"/>
        <end position="320"/>
    </location>
</feature>
<keyword evidence="9" id="KW-1185">Reference proteome</keyword>
<feature type="transmembrane region" description="Helical" evidence="7">
    <location>
        <begin position="104"/>
        <end position="124"/>
    </location>
</feature>
<feature type="transmembrane region" description="Helical" evidence="7">
    <location>
        <begin position="64"/>
        <end position="84"/>
    </location>
</feature>
<reference evidence="9" key="1">
    <citation type="submission" date="2019-04" db="EMBL/GenBank/DDBJ databases">
        <title>Friends and foes A comparative genomics studyof 23 Aspergillus species from section Flavi.</title>
        <authorList>
            <consortium name="DOE Joint Genome Institute"/>
            <person name="Kjaerbolling I."/>
            <person name="Vesth T."/>
            <person name="Frisvad J.C."/>
            <person name="Nybo J.L."/>
            <person name="Theobald S."/>
            <person name="Kildgaard S."/>
            <person name="Isbrandt T."/>
            <person name="Kuo A."/>
            <person name="Sato A."/>
            <person name="Lyhne E.K."/>
            <person name="Kogle M.E."/>
            <person name="Wiebenga A."/>
            <person name="Kun R.S."/>
            <person name="Lubbers R.J."/>
            <person name="Makela M.R."/>
            <person name="Barry K."/>
            <person name="Chovatia M."/>
            <person name="Clum A."/>
            <person name="Daum C."/>
            <person name="Haridas S."/>
            <person name="He G."/>
            <person name="LaButti K."/>
            <person name="Lipzen A."/>
            <person name="Mondo S."/>
            <person name="Riley R."/>
            <person name="Salamov A."/>
            <person name="Simmons B.A."/>
            <person name="Magnuson J.K."/>
            <person name="Henrissat B."/>
            <person name="Mortensen U.H."/>
            <person name="Larsen T.O."/>
            <person name="Devries R.P."/>
            <person name="Grigoriev I.V."/>
            <person name="Machida M."/>
            <person name="Baker S.E."/>
            <person name="Andersen M.R."/>
        </authorList>
    </citation>
    <scope>NUCLEOTIDE SEQUENCE [LARGE SCALE GENOMIC DNA]</scope>
    <source>
        <strain evidence="9">CBS 553.77</strain>
    </source>
</reference>
<evidence type="ECO:0000256" key="2">
    <source>
        <dbReference type="ARBA" id="ARBA00022448"/>
    </source>
</evidence>
<feature type="transmembrane region" description="Helical" evidence="7">
    <location>
        <begin position="215"/>
        <end position="238"/>
    </location>
</feature>
<evidence type="ECO:0000256" key="5">
    <source>
        <dbReference type="ARBA" id="ARBA00023136"/>
    </source>
</evidence>
<feature type="transmembrane region" description="Helical" evidence="7">
    <location>
        <begin position="145"/>
        <end position="177"/>
    </location>
</feature>
<dbReference type="EMBL" id="ML739260">
    <property type="protein sequence ID" value="KAE8349947.1"/>
    <property type="molecule type" value="Genomic_DNA"/>
</dbReference>
<dbReference type="PIRSF" id="PIRSF006060">
    <property type="entry name" value="AA_transporter"/>
    <property type="match status" value="1"/>
</dbReference>
<protein>
    <submittedName>
        <fullName evidence="8">Amino acid transporter</fullName>
    </submittedName>
</protein>
<organism evidence="8 9">
    <name type="scientific">Aspergillus coremiiformis</name>
    <dbReference type="NCBI Taxonomy" id="138285"/>
    <lineage>
        <taxon>Eukaryota</taxon>
        <taxon>Fungi</taxon>
        <taxon>Dikarya</taxon>
        <taxon>Ascomycota</taxon>
        <taxon>Pezizomycotina</taxon>
        <taxon>Eurotiomycetes</taxon>
        <taxon>Eurotiomycetidae</taxon>
        <taxon>Eurotiales</taxon>
        <taxon>Aspergillaceae</taxon>
        <taxon>Aspergillus</taxon>
        <taxon>Aspergillus subgen. Circumdati</taxon>
    </lineage>
</organism>
<evidence type="ECO:0000313" key="8">
    <source>
        <dbReference type="EMBL" id="KAE8349947.1"/>
    </source>
</evidence>
<feature type="transmembrane region" description="Helical" evidence="7">
    <location>
        <begin position="388"/>
        <end position="419"/>
    </location>
</feature>
<feature type="transmembrane region" description="Helical" evidence="7">
    <location>
        <begin position="472"/>
        <end position="491"/>
    </location>
</feature>
<keyword evidence="2" id="KW-0813">Transport</keyword>
<dbReference type="PANTHER" id="PTHR45649">
    <property type="entry name" value="AMINO-ACID PERMEASE BAT1"/>
    <property type="match status" value="1"/>
</dbReference>
<dbReference type="PANTHER" id="PTHR45649:SF4">
    <property type="entry name" value="TRANSPORTER, PUTATIVE (EUROFUNG)-RELATED"/>
    <property type="match status" value="1"/>
</dbReference>
<dbReference type="Pfam" id="PF13520">
    <property type="entry name" value="AA_permease_2"/>
    <property type="match status" value="1"/>
</dbReference>
<dbReference type="Proteomes" id="UP000327118">
    <property type="component" value="Unassembled WGS sequence"/>
</dbReference>
<sequence length="541" mass="59902">MVNEHPELKETISDRDPHVHAEPDREACVETDISDEVKKGFTLNDQRDMHRMGKKQELRVGRNFRLVNTIGFTSCVMGTWEILLTSNTQGLKAGGRPGLLWSLIWSYCGQTFIVLSMAEMSSIAPTAGGQYHWVSEFAPRKYQRFLSYASGWLSTLAWQIIVALDCYLIGTIVQGLIFLENDNYTPVRWQGTLLVMTSSIGVSAFNIFAAKRLPLAEGIFVSCHFFAFIPIIVTLLVLGPKVPAQEVFTGFTDYGAGWPNTSWTVMVGQVTGLFTVLASDSVAHMAEEIENASTIVPKAMVWAFVLNIPPTFAALLAYLFTMPDVQGALDSPTGYPFIHVFHNAVGHTTGAMIMVVIILLLMIMITISSLASASRQTFAFARDNGLPFASLIGAVHSTLHIPMNSIIGTCFFSMAMSLINIGSTVAFNAMVSLSTVALMATYLISITCLVLRRVYRNPPLPPCRWSLGRLGMPINLLAMVYAIWAFFWCFWPNSYDVSAENFNWAAVLFVGVMGISTVMYWLHARNVYEGPVARIDGRKFN</sequence>